<dbReference type="InterPro" id="IPR036249">
    <property type="entry name" value="Thioredoxin-like_sf"/>
</dbReference>
<dbReference type="InterPro" id="IPR023205">
    <property type="entry name" value="DsbA/DsbL"/>
</dbReference>
<dbReference type="InterPro" id="IPR017937">
    <property type="entry name" value="Thioredoxin_CS"/>
</dbReference>
<dbReference type="SUPFAM" id="SSF52833">
    <property type="entry name" value="Thioredoxin-like"/>
    <property type="match status" value="1"/>
</dbReference>
<dbReference type="PROSITE" id="PS00194">
    <property type="entry name" value="THIOREDOXIN_1"/>
    <property type="match status" value="1"/>
</dbReference>
<evidence type="ECO:0000313" key="7">
    <source>
        <dbReference type="EMBL" id="KKO06535.1"/>
    </source>
</evidence>
<dbReference type="Pfam" id="PF01323">
    <property type="entry name" value="DSBA"/>
    <property type="match status" value="1"/>
</dbReference>
<sequence length="212" mass="23881">MRAMFTVGLIWLLGGLAAGVNAQEAAPYRAGTHYVELPSPAPTEEPDKIEVAELFWYGCGHCFSFEPIITEWKKTLPEDVHFRPVPALFGGAWNTHGQLFYTLQSLGKLDETHEAVFQAIHNQKNRLADEEAMIDLLEPYGITEEEFQSAWSSFGVRNKMEQANRLARAYRATGVPTLIVNGKYRIEGGMVGGFEEMLKVAEYLVEQERQKL</sequence>
<comment type="similarity">
    <text evidence="1">Belongs to the thioredoxin family. DsbA subfamily.</text>
</comment>
<organism evidence="7">
    <name type="scientific">marine sediment metagenome</name>
    <dbReference type="NCBI Taxonomy" id="412755"/>
    <lineage>
        <taxon>unclassified sequences</taxon>
        <taxon>metagenomes</taxon>
        <taxon>ecological metagenomes</taxon>
    </lineage>
</organism>
<evidence type="ECO:0000256" key="3">
    <source>
        <dbReference type="ARBA" id="ARBA00022729"/>
    </source>
</evidence>
<evidence type="ECO:0000256" key="5">
    <source>
        <dbReference type="ARBA" id="ARBA00023284"/>
    </source>
</evidence>
<evidence type="ECO:0000259" key="6">
    <source>
        <dbReference type="Pfam" id="PF01323"/>
    </source>
</evidence>
<dbReference type="PANTHER" id="PTHR35891:SF2">
    <property type="entry name" value="THIOL:DISULFIDE INTERCHANGE PROTEIN DSBA"/>
    <property type="match status" value="1"/>
</dbReference>
<evidence type="ECO:0000256" key="1">
    <source>
        <dbReference type="ARBA" id="ARBA00005791"/>
    </source>
</evidence>
<keyword evidence="5" id="KW-0676">Redox-active center</keyword>
<reference evidence="7" key="1">
    <citation type="journal article" date="2015" name="Nature">
        <title>Complex archaea that bridge the gap between prokaryotes and eukaryotes.</title>
        <authorList>
            <person name="Spang A."/>
            <person name="Saw J.H."/>
            <person name="Jorgensen S.L."/>
            <person name="Zaremba-Niedzwiedzka K."/>
            <person name="Martijn J."/>
            <person name="Lind A.E."/>
            <person name="van Eijk R."/>
            <person name="Schleper C."/>
            <person name="Guy L."/>
            <person name="Ettema T.J."/>
        </authorList>
    </citation>
    <scope>NUCLEOTIDE SEQUENCE</scope>
</reference>
<dbReference type="PIRSF" id="PIRSF001488">
    <property type="entry name" value="Tdi_protein"/>
    <property type="match status" value="1"/>
</dbReference>
<keyword evidence="3" id="KW-0732">Signal</keyword>
<accession>A0A0F9VR49</accession>
<dbReference type="InterPro" id="IPR001853">
    <property type="entry name" value="DSBA-like_thioredoxin_dom"/>
</dbReference>
<feature type="domain" description="DSBA-like thioredoxin" evidence="6">
    <location>
        <begin position="79"/>
        <end position="203"/>
    </location>
</feature>
<dbReference type="AlphaFoldDB" id="A0A0F9VR49"/>
<dbReference type="EMBL" id="LAZR01000015">
    <property type="protein sequence ID" value="KKO06535.1"/>
    <property type="molecule type" value="Genomic_DNA"/>
</dbReference>
<keyword evidence="4" id="KW-1015">Disulfide bond</keyword>
<evidence type="ECO:0000256" key="2">
    <source>
        <dbReference type="ARBA" id="ARBA00013831"/>
    </source>
</evidence>
<name>A0A0F9VR49_9ZZZZ</name>
<dbReference type="Gene3D" id="3.40.30.10">
    <property type="entry name" value="Glutaredoxin"/>
    <property type="match status" value="1"/>
</dbReference>
<dbReference type="CDD" id="cd03019">
    <property type="entry name" value="DsbA_DsbA"/>
    <property type="match status" value="1"/>
</dbReference>
<gene>
    <name evidence="7" type="ORF">LCGC14_0063430</name>
</gene>
<proteinExistence type="inferred from homology"/>
<comment type="caution">
    <text evidence="7">The sequence shown here is derived from an EMBL/GenBank/DDBJ whole genome shotgun (WGS) entry which is preliminary data.</text>
</comment>
<dbReference type="GO" id="GO:0016491">
    <property type="term" value="F:oxidoreductase activity"/>
    <property type="evidence" value="ECO:0007669"/>
    <property type="project" value="InterPro"/>
</dbReference>
<protein>
    <recommendedName>
        <fullName evidence="2">Thiol:disulfide interchange protein DsbA</fullName>
    </recommendedName>
</protein>
<evidence type="ECO:0000256" key="4">
    <source>
        <dbReference type="ARBA" id="ARBA00023157"/>
    </source>
</evidence>
<dbReference type="InterPro" id="IPR050824">
    <property type="entry name" value="Thiol_disulfide_DsbA"/>
</dbReference>
<dbReference type="PANTHER" id="PTHR35891">
    <property type="entry name" value="THIOL:DISULFIDE INTERCHANGE PROTEIN DSBA"/>
    <property type="match status" value="1"/>
</dbReference>